<evidence type="ECO:0000313" key="2">
    <source>
        <dbReference type="Proteomes" id="UP000326678"/>
    </source>
</evidence>
<dbReference type="EMBL" id="CP045227">
    <property type="protein sequence ID" value="QFS51403.1"/>
    <property type="molecule type" value="Genomic_DNA"/>
</dbReference>
<evidence type="ECO:0000313" key="1">
    <source>
        <dbReference type="EMBL" id="QFS51403.1"/>
    </source>
</evidence>
<dbReference type="KEGG" id="nsh:GXM_08897"/>
<name>A0A5P8WF06_9NOSO</name>
<sequence>MRNHYIALNNRRYSETWSQLSPRFKNLSESYSAYQQWWNSVREIKIGNIKIIQQTSDTATVDVELWYLMNNLISCTSTYNPR</sequence>
<reference evidence="1 2" key="1">
    <citation type="submission" date="2019-10" db="EMBL/GenBank/DDBJ databases">
        <title>Genomic and transcriptomic insights into the perfect genentic adaptation of a filamentous nitrogen-fixing cyanobacterium to rice fields.</title>
        <authorList>
            <person name="Chen Z."/>
        </authorList>
    </citation>
    <scope>NUCLEOTIDE SEQUENCE [LARGE SCALE GENOMIC DNA]</scope>
    <source>
        <strain evidence="1">CCNUC1</strain>
    </source>
</reference>
<gene>
    <name evidence="1" type="ORF">GXM_08897</name>
</gene>
<dbReference type="AlphaFoldDB" id="A0A5P8WF06"/>
<proteinExistence type="predicted"/>
<protein>
    <submittedName>
        <fullName evidence="1">Uncharacterized protein</fullName>
    </submittedName>
</protein>
<organism evidence="1 2">
    <name type="scientific">Nostoc sphaeroides CCNUC1</name>
    <dbReference type="NCBI Taxonomy" id="2653204"/>
    <lineage>
        <taxon>Bacteria</taxon>
        <taxon>Bacillati</taxon>
        <taxon>Cyanobacteriota</taxon>
        <taxon>Cyanophyceae</taxon>
        <taxon>Nostocales</taxon>
        <taxon>Nostocaceae</taxon>
        <taxon>Nostoc</taxon>
    </lineage>
</organism>
<keyword evidence="2" id="KW-1185">Reference proteome</keyword>
<dbReference type="Proteomes" id="UP000326678">
    <property type="component" value="Chromosome Gxm2"/>
</dbReference>
<accession>A0A5P8WF06</accession>